<keyword evidence="3" id="KW-1185">Reference proteome</keyword>
<reference evidence="2" key="1">
    <citation type="submission" date="2023-06" db="EMBL/GenBank/DDBJ databases">
        <title>Genome-scale phylogeny and comparative genomics of the fungal order Sordariales.</title>
        <authorList>
            <consortium name="Lawrence Berkeley National Laboratory"/>
            <person name="Hensen N."/>
            <person name="Bonometti L."/>
            <person name="Westerberg I."/>
            <person name="Brannstrom I.O."/>
            <person name="Guillou S."/>
            <person name="Cros-Aarteil S."/>
            <person name="Calhoun S."/>
            <person name="Haridas S."/>
            <person name="Kuo A."/>
            <person name="Mondo S."/>
            <person name="Pangilinan J."/>
            <person name="Riley R."/>
            <person name="LaButti K."/>
            <person name="Andreopoulos B."/>
            <person name="Lipzen A."/>
            <person name="Chen C."/>
            <person name="Yanf M."/>
            <person name="Daum C."/>
            <person name="Ng V."/>
            <person name="Clum A."/>
            <person name="Steindorff A."/>
            <person name="Ohm R."/>
            <person name="Martin F."/>
            <person name="Silar P."/>
            <person name="Natvig D."/>
            <person name="Lalanne C."/>
            <person name="Gautier V."/>
            <person name="Ament-velasquez S.L."/>
            <person name="Kruys A."/>
            <person name="Hutchinson M.I."/>
            <person name="Powell A.J."/>
            <person name="Barry K."/>
            <person name="Miller A.N."/>
            <person name="Grigoriev I.V."/>
            <person name="Debuchy R."/>
            <person name="Gladieux P."/>
            <person name="Thoren M.H."/>
            <person name="Johannesson H."/>
        </authorList>
    </citation>
    <scope>NUCLEOTIDE SEQUENCE</scope>
    <source>
        <strain evidence="2">SMH3187-1</strain>
    </source>
</reference>
<dbReference type="Gene3D" id="3.40.640.10">
    <property type="entry name" value="Type I PLP-dependent aspartate aminotransferase-like (Major domain)"/>
    <property type="match status" value="1"/>
</dbReference>
<dbReference type="Gene3D" id="3.90.1150.10">
    <property type="entry name" value="Aspartate Aminotransferase, domain 1"/>
    <property type="match status" value="1"/>
</dbReference>
<dbReference type="InterPro" id="IPR015421">
    <property type="entry name" value="PyrdxlP-dep_Trfase_major"/>
</dbReference>
<dbReference type="PANTHER" id="PTHR45688:SF13">
    <property type="entry name" value="ALANINE--GLYOXYLATE AMINOTRANSFERASE 2-LIKE"/>
    <property type="match status" value="1"/>
</dbReference>
<evidence type="ECO:0000313" key="3">
    <source>
        <dbReference type="Proteomes" id="UP001172155"/>
    </source>
</evidence>
<dbReference type="InterPro" id="IPR015424">
    <property type="entry name" value="PyrdxlP-dep_Trfase"/>
</dbReference>
<dbReference type="Proteomes" id="UP001172155">
    <property type="component" value="Unassembled WGS sequence"/>
</dbReference>
<evidence type="ECO:0000313" key="2">
    <source>
        <dbReference type="EMBL" id="KAK0743994.1"/>
    </source>
</evidence>
<name>A0AA40ER65_9PEZI</name>
<evidence type="ECO:0000256" key="1">
    <source>
        <dbReference type="ARBA" id="ARBA00008954"/>
    </source>
</evidence>
<dbReference type="AlphaFoldDB" id="A0AA40ER65"/>
<comment type="caution">
    <text evidence="2">The sequence shown here is derived from an EMBL/GenBank/DDBJ whole genome shotgun (WGS) entry which is preliminary data.</text>
</comment>
<organism evidence="2 3">
    <name type="scientific">Schizothecium vesticola</name>
    <dbReference type="NCBI Taxonomy" id="314040"/>
    <lineage>
        <taxon>Eukaryota</taxon>
        <taxon>Fungi</taxon>
        <taxon>Dikarya</taxon>
        <taxon>Ascomycota</taxon>
        <taxon>Pezizomycotina</taxon>
        <taxon>Sordariomycetes</taxon>
        <taxon>Sordariomycetidae</taxon>
        <taxon>Sordariales</taxon>
        <taxon>Schizotheciaceae</taxon>
        <taxon>Schizothecium</taxon>
    </lineage>
</organism>
<dbReference type="PANTHER" id="PTHR45688">
    <property type="match status" value="1"/>
</dbReference>
<dbReference type="GO" id="GO:0005739">
    <property type="term" value="C:mitochondrion"/>
    <property type="evidence" value="ECO:0007669"/>
    <property type="project" value="TreeGrafter"/>
</dbReference>
<protein>
    <submittedName>
        <fullName evidence="2">Uncharacterized protein</fullName>
    </submittedName>
</protein>
<sequence>MLLKVDEAQTGVRRCSGLMASTHHERIVPNVLTQNKTVSTPPMSTTLCQRWWADEVLEIVVPDNSVQHARKMGEVLHARLRKLEDQDGYVGAVRGRGLLTGMEIVAN</sequence>
<dbReference type="SUPFAM" id="SSF53383">
    <property type="entry name" value="PLP-dependent transferases"/>
    <property type="match status" value="1"/>
</dbReference>
<gene>
    <name evidence="2" type="ORF">B0T18DRAFT_469771</name>
</gene>
<comment type="similarity">
    <text evidence="1">Belongs to the class-III pyridoxal-phosphate-dependent aminotransferase family.</text>
</comment>
<accession>A0AA40ER65</accession>
<dbReference type="EMBL" id="JAUKUD010000005">
    <property type="protein sequence ID" value="KAK0743994.1"/>
    <property type="molecule type" value="Genomic_DNA"/>
</dbReference>
<dbReference type="InterPro" id="IPR015422">
    <property type="entry name" value="PyrdxlP-dep_Trfase_small"/>
</dbReference>
<proteinExistence type="inferred from homology"/>